<feature type="transmembrane region" description="Helical" evidence="1">
    <location>
        <begin position="332"/>
        <end position="355"/>
    </location>
</feature>
<name>A0AAX2J7U4_9FUSO</name>
<gene>
    <name evidence="2" type="ORF">NCTC12112_00766</name>
</gene>
<dbReference type="GO" id="GO:0016020">
    <property type="term" value="C:membrane"/>
    <property type="evidence" value="ECO:0007669"/>
    <property type="project" value="InterPro"/>
</dbReference>
<dbReference type="Pfam" id="PF03616">
    <property type="entry name" value="Glt_symporter"/>
    <property type="match status" value="1"/>
</dbReference>
<proteinExistence type="predicted"/>
<feature type="transmembrane region" description="Helical" evidence="1">
    <location>
        <begin position="429"/>
        <end position="450"/>
    </location>
</feature>
<dbReference type="PANTHER" id="PTHR36178">
    <property type="entry name" value="SLR0625 PROTEIN"/>
    <property type="match status" value="1"/>
</dbReference>
<dbReference type="EMBL" id="LS483487">
    <property type="protein sequence ID" value="SQJ00486.1"/>
    <property type="molecule type" value="Genomic_DNA"/>
</dbReference>
<feature type="transmembrane region" description="Helical" evidence="1">
    <location>
        <begin position="67"/>
        <end position="87"/>
    </location>
</feature>
<dbReference type="Proteomes" id="UP000249008">
    <property type="component" value="Chromosome 1"/>
</dbReference>
<dbReference type="RefSeq" id="WP_005976333.1">
    <property type="nucleotide sequence ID" value="NZ_CABKNW010000001.1"/>
</dbReference>
<feature type="transmembrane region" description="Helical" evidence="1">
    <location>
        <begin position="367"/>
        <end position="387"/>
    </location>
</feature>
<feature type="transmembrane region" description="Helical" evidence="1">
    <location>
        <begin position="276"/>
        <end position="293"/>
    </location>
</feature>
<dbReference type="AlphaFoldDB" id="A0AAX2J7U4"/>
<dbReference type="KEGG" id="ful:C4N20_11050"/>
<feature type="transmembrane region" description="Helical" evidence="1">
    <location>
        <begin position="108"/>
        <end position="133"/>
    </location>
</feature>
<accession>A0AAX2J7U4</accession>
<feature type="transmembrane region" description="Helical" evidence="1">
    <location>
        <begin position="35"/>
        <end position="55"/>
    </location>
</feature>
<keyword evidence="1" id="KW-0472">Membrane</keyword>
<keyword evidence="1" id="KW-0812">Transmembrane</keyword>
<sequence>MDFSIEVLFLDLMKAAVLIFLGHMLRSKVKFLQNLYIPSSLIAGFIGLAIGPYGVNILRFSSHMGNYTSAFMVIVFSAIAYGSFSVVKEEKRLGELKESKGESLKRILALYVYRSIASILVYIVPIGVGVYIIDKFIMKLPEGFTILVGGGFVGGHGTNAAFGSAVTEATGWAGATDVGMTFATVGVLVGLIGGIIMIKNATNKKYTSFVNRFDALPEQFKTGWMPENNEPEMGKEMVSPIALDPLAWSFLMIIIPTGLAYATIKYVRIYLATMPTYLWAFLIAVAMTQLLKYSGIGKHVDKRSISRISGSATDFLVFFGVAGIKIEIVMQFAMPIIVLSAMALGSLLLCMYFIGPRLNNKYWFERCIFVYGYCTGVYAIGLTLLRICDPEGKSKTLEDAAVTSPIDFVEYYTLLLGPILLSTGRVNTFMTVMVITLVVSFIAAFVLKLWNVPQKERISDAELEI</sequence>
<dbReference type="GeneID" id="78455352"/>
<protein>
    <submittedName>
        <fullName evidence="2">Sodium/glutamate symporter</fullName>
    </submittedName>
</protein>
<feature type="transmembrane region" description="Helical" evidence="1">
    <location>
        <begin position="6"/>
        <end position="23"/>
    </location>
</feature>
<dbReference type="GO" id="GO:0015813">
    <property type="term" value="P:L-glutamate transmembrane transport"/>
    <property type="evidence" value="ECO:0007669"/>
    <property type="project" value="InterPro"/>
</dbReference>
<feature type="transmembrane region" description="Helical" evidence="1">
    <location>
        <begin position="245"/>
        <end position="264"/>
    </location>
</feature>
<evidence type="ECO:0000313" key="3">
    <source>
        <dbReference type="Proteomes" id="UP000249008"/>
    </source>
</evidence>
<organism evidence="2 3">
    <name type="scientific">Fusobacterium ulcerans</name>
    <dbReference type="NCBI Taxonomy" id="861"/>
    <lineage>
        <taxon>Bacteria</taxon>
        <taxon>Fusobacteriati</taxon>
        <taxon>Fusobacteriota</taxon>
        <taxon>Fusobacteriia</taxon>
        <taxon>Fusobacteriales</taxon>
        <taxon>Fusobacteriaceae</taxon>
        <taxon>Fusobacterium</taxon>
    </lineage>
</organism>
<evidence type="ECO:0000256" key="1">
    <source>
        <dbReference type="SAM" id="Phobius"/>
    </source>
</evidence>
<keyword evidence="1" id="KW-1133">Transmembrane helix</keyword>
<feature type="transmembrane region" description="Helical" evidence="1">
    <location>
        <begin position="178"/>
        <end position="198"/>
    </location>
</feature>
<dbReference type="GO" id="GO:0015501">
    <property type="term" value="F:glutamate:sodium symporter activity"/>
    <property type="evidence" value="ECO:0007669"/>
    <property type="project" value="InterPro"/>
</dbReference>
<feature type="transmembrane region" description="Helical" evidence="1">
    <location>
        <begin position="305"/>
        <end position="326"/>
    </location>
</feature>
<evidence type="ECO:0000313" key="2">
    <source>
        <dbReference type="EMBL" id="SQJ00486.1"/>
    </source>
</evidence>
<dbReference type="InterPro" id="IPR004445">
    <property type="entry name" value="GltS"/>
</dbReference>
<reference evidence="2 3" key="1">
    <citation type="submission" date="2018-06" db="EMBL/GenBank/DDBJ databases">
        <authorList>
            <consortium name="Pathogen Informatics"/>
            <person name="Doyle S."/>
        </authorList>
    </citation>
    <scope>NUCLEOTIDE SEQUENCE [LARGE SCALE GENOMIC DNA]</scope>
    <source>
        <strain evidence="2 3">NCTC12112</strain>
    </source>
</reference>
<dbReference type="PANTHER" id="PTHR36178:SF1">
    <property type="entry name" value="SODIUM_GLUTAMATE SYMPORTER"/>
    <property type="match status" value="1"/>
</dbReference>